<keyword evidence="3" id="KW-1185">Reference proteome</keyword>
<reference evidence="2 3" key="1">
    <citation type="submission" date="2020-02" db="EMBL/GenBank/DDBJ databases">
        <authorList>
            <person name="Khan S.A."/>
            <person name="Jeon C.O."/>
            <person name="Chun B.H."/>
        </authorList>
    </citation>
    <scope>NUCLEOTIDE SEQUENCE [LARGE SCALE GENOMIC DNA]</scope>
    <source>
        <strain evidence="2 3">H239</strain>
    </source>
</reference>
<dbReference type="Proteomes" id="UP000474802">
    <property type="component" value="Unassembled WGS sequence"/>
</dbReference>
<keyword evidence="2" id="KW-0560">Oxidoreductase</keyword>
<feature type="domain" description="FAD-binding" evidence="1">
    <location>
        <begin position="4"/>
        <end position="318"/>
    </location>
</feature>
<dbReference type="SUPFAM" id="SSF51905">
    <property type="entry name" value="FAD/NAD(P)-binding domain"/>
    <property type="match status" value="1"/>
</dbReference>
<dbReference type="EMBL" id="JAALFG010000002">
    <property type="protein sequence ID" value="NGP17676.1"/>
    <property type="molecule type" value="Genomic_DNA"/>
</dbReference>
<dbReference type="InterPro" id="IPR002938">
    <property type="entry name" value="FAD-bd"/>
</dbReference>
<dbReference type="Pfam" id="PF01494">
    <property type="entry name" value="FAD_binding_3"/>
    <property type="match status" value="1"/>
</dbReference>
<dbReference type="PRINTS" id="PR00420">
    <property type="entry name" value="RNGMNOXGNASE"/>
</dbReference>
<name>A0A6M1SMA9_9HYPH</name>
<dbReference type="GO" id="GO:0071949">
    <property type="term" value="F:FAD binding"/>
    <property type="evidence" value="ECO:0007669"/>
    <property type="project" value="InterPro"/>
</dbReference>
<dbReference type="GO" id="GO:0004497">
    <property type="term" value="F:monooxygenase activity"/>
    <property type="evidence" value="ECO:0007669"/>
    <property type="project" value="UniProtKB-KW"/>
</dbReference>
<dbReference type="InterPro" id="IPR051704">
    <property type="entry name" value="FAD_aromatic-hydroxylase"/>
</dbReference>
<keyword evidence="2" id="KW-0503">Monooxygenase</keyword>
<dbReference type="Gene3D" id="3.30.9.10">
    <property type="entry name" value="D-Amino Acid Oxidase, subunit A, domain 2"/>
    <property type="match status" value="1"/>
</dbReference>
<dbReference type="PANTHER" id="PTHR46865:SF2">
    <property type="entry name" value="MONOOXYGENASE"/>
    <property type="match status" value="1"/>
</dbReference>
<evidence type="ECO:0000259" key="1">
    <source>
        <dbReference type="Pfam" id="PF01494"/>
    </source>
</evidence>
<gene>
    <name evidence="2" type="ORF">G5575_08375</name>
</gene>
<dbReference type="InterPro" id="IPR036188">
    <property type="entry name" value="FAD/NAD-bd_sf"/>
</dbReference>
<dbReference type="AlphaFoldDB" id="A0A6M1SMA9"/>
<dbReference type="PROSITE" id="PS51257">
    <property type="entry name" value="PROKAR_LIPOPROTEIN"/>
    <property type="match status" value="1"/>
</dbReference>
<comment type="caution">
    <text evidence="2">The sequence shown here is derived from an EMBL/GenBank/DDBJ whole genome shotgun (WGS) entry which is preliminary data.</text>
</comment>
<reference evidence="2 3" key="2">
    <citation type="submission" date="2020-03" db="EMBL/GenBank/DDBJ databases">
        <title>Devosia chinhatensis sp. nov., isolated from a hexachlorocyclohexane (HCH) dump site in India.</title>
        <authorList>
            <person name="Kumar M."/>
            <person name="Lal R."/>
        </authorList>
    </citation>
    <scope>NUCLEOTIDE SEQUENCE [LARGE SCALE GENOMIC DNA]</scope>
    <source>
        <strain evidence="2 3">H239</strain>
    </source>
</reference>
<dbReference type="Gene3D" id="3.50.50.60">
    <property type="entry name" value="FAD/NAD(P)-binding domain"/>
    <property type="match status" value="1"/>
</dbReference>
<dbReference type="RefSeq" id="WP_164533939.1">
    <property type="nucleotide sequence ID" value="NZ_JAALFG010000002.1"/>
</dbReference>
<evidence type="ECO:0000313" key="3">
    <source>
        <dbReference type="Proteomes" id="UP000474802"/>
    </source>
</evidence>
<organism evidence="2 3">
    <name type="scientific">Devosia aurantiaca</name>
    <dbReference type="NCBI Taxonomy" id="2714858"/>
    <lineage>
        <taxon>Bacteria</taxon>
        <taxon>Pseudomonadati</taxon>
        <taxon>Pseudomonadota</taxon>
        <taxon>Alphaproteobacteria</taxon>
        <taxon>Hyphomicrobiales</taxon>
        <taxon>Devosiaceae</taxon>
        <taxon>Devosia</taxon>
    </lineage>
</organism>
<dbReference type="PANTHER" id="PTHR46865">
    <property type="entry name" value="OXIDOREDUCTASE-RELATED"/>
    <property type="match status" value="1"/>
</dbReference>
<accession>A0A6M1SMA9</accession>
<sequence>MTRKILVSGASIAGCAAAWWLTSFGFDVVVVEKASEFRDGGQNIDVRGAGREVLMRMGLEDAALAAGTGEEGTAWVREDGSVVAEFGQTEDGSDGPTAEMEILRGDLARLLFDRSKDRAEYRFSDTIKSIEQTEQGARVVFESGDTDAFDLVVVAEGVGSPTRELVFPGENEPRWLDMSIAYFTIPRTPDDDKLWRWYHTTGGRGVSLRPDRNGTTRAMLSVQRPTEGEQDWPVERQKAWLHEEFGDAGWESERVLAGMDATNDFYFDALRQVQMPRWSNGRVVLTGDAAWCVTPMGGVGATLAVVGAYILAGELSQTDDIGTALRSYDEHLRDFVENAQKIPKIAPRLANPHSEFGLAVLHGTLKLASAPGVRDVFAKVLGGKSKDIELPDYGA</sequence>
<protein>
    <submittedName>
        <fullName evidence="2">FAD-binding monooxygenase</fullName>
    </submittedName>
</protein>
<evidence type="ECO:0000313" key="2">
    <source>
        <dbReference type="EMBL" id="NGP17676.1"/>
    </source>
</evidence>
<proteinExistence type="predicted"/>